<comment type="caution">
    <text evidence="5">The sequence shown here is derived from an EMBL/GenBank/DDBJ whole genome shotgun (WGS) entry which is preliminary data.</text>
</comment>
<dbReference type="GO" id="GO:0008688">
    <property type="term" value="F:3-(3-hydroxyphenyl)propionate hydroxylase activity"/>
    <property type="evidence" value="ECO:0007669"/>
    <property type="project" value="TreeGrafter"/>
</dbReference>
<evidence type="ECO:0000256" key="1">
    <source>
        <dbReference type="ARBA" id="ARBA00022630"/>
    </source>
</evidence>
<feature type="domain" description="FAD-binding" evidence="4">
    <location>
        <begin position="307"/>
        <end position="378"/>
    </location>
</feature>
<accession>A0A8K0QSY9</accession>
<dbReference type="InterPro" id="IPR002938">
    <property type="entry name" value="FAD-bd"/>
</dbReference>
<dbReference type="GO" id="GO:0019622">
    <property type="term" value="P:3-(3-hydroxy)phenylpropionate catabolic process"/>
    <property type="evidence" value="ECO:0007669"/>
    <property type="project" value="TreeGrafter"/>
</dbReference>
<evidence type="ECO:0000256" key="3">
    <source>
        <dbReference type="ARBA" id="ARBA00023002"/>
    </source>
</evidence>
<dbReference type="PANTHER" id="PTHR43476">
    <property type="entry name" value="3-(3-HYDROXY-PHENYL)PROPIONATE/3-HYDROXYCINNAMIC ACID HYDROXYLASE"/>
    <property type="match status" value="1"/>
</dbReference>
<gene>
    <name evidence="5" type="ORF">FB567DRAFT_539542</name>
</gene>
<evidence type="ECO:0000256" key="2">
    <source>
        <dbReference type="ARBA" id="ARBA00022827"/>
    </source>
</evidence>
<dbReference type="AlphaFoldDB" id="A0A8K0QSY9"/>
<organism evidence="5 6">
    <name type="scientific">Paraphoma chrysanthemicola</name>
    <dbReference type="NCBI Taxonomy" id="798071"/>
    <lineage>
        <taxon>Eukaryota</taxon>
        <taxon>Fungi</taxon>
        <taxon>Dikarya</taxon>
        <taxon>Ascomycota</taxon>
        <taxon>Pezizomycotina</taxon>
        <taxon>Dothideomycetes</taxon>
        <taxon>Pleosporomycetidae</taxon>
        <taxon>Pleosporales</taxon>
        <taxon>Pleosporineae</taxon>
        <taxon>Phaeosphaeriaceae</taxon>
        <taxon>Paraphoma</taxon>
    </lineage>
</organism>
<proteinExistence type="predicted"/>
<evidence type="ECO:0000313" key="5">
    <source>
        <dbReference type="EMBL" id="KAH7070243.1"/>
    </source>
</evidence>
<dbReference type="GO" id="GO:0071949">
    <property type="term" value="F:FAD binding"/>
    <property type="evidence" value="ECO:0007669"/>
    <property type="project" value="InterPro"/>
</dbReference>
<dbReference type="PANTHER" id="PTHR43476:SF3">
    <property type="entry name" value="FAD-BINDING MONOOXYGENASE"/>
    <property type="match status" value="1"/>
</dbReference>
<name>A0A8K0QSY9_9PLEO</name>
<dbReference type="InterPro" id="IPR050631">
    <property type="entry name" value="PheA/TfdB_FAD_monoxygenase"/>
</dbReference>
<protein>
    <recommendedName>
        <fullName evidence="4">FAD-binding domain-containing protein</fullName>
    </recommendedName>
</protein>
<dbReference type="OrthoDB" id="2096480at2759"/>
<dbReference type="EMBL" id="JAGMVJ010000027">
    <property type="protein sequence ID" value="KAH7070243.1"/>
    <property type="molecule type" value="Genomic_DNA"/>
</dbReference>
<dbReference type="PRINTS" id="PR00420">
    <property type="entry name" value="RNGMNOXGNASE"/>
</dbReference>
<keyword evidence="6" id="KW-1185">Reference proteome</keyword>
<feature type="domain" description="FAD-binding" evidence="4">
    <location>
        <begin position="10"/>
        <end position="208"/>
    </location>
</feature>
<reference evidence="5" key="1">
    <citation type="journal article" date="2021" name="Nat. Commun.">
        <title>Genetic determinants of endophytism in the Arabidopsis root mycobiome.</title>
        <authorList>
            <person name="Mesny F."/>
            <person name="Miyauchi S."/>
            <person name="Thiergart T."/>
            <person name="Pickel B."/>
            <person name="Atanasova L."/>
            <person name="Karlsson M."/>
            <person name="Huettel B."/>
            <person name="Barry K.W."/>
            <person name="Haridas S."/>
            <person name="Chen C."/>
            <person name="Bauer D."/>
            <person name="Andreopoulos W."/>
            <person name="Pangilinan J."/>
            <person name="LaButti K."/>
            <person name="Riley R."/>
            <person name="Lipzen A."/>
            <person name="Clum A."/>
            <person name="Drula E."/>
            <person name="Henrissat B."/>
            <person name="Kohler A."/>
            <person name="Grigoriev I.V."/>
            <person name="Martin F.M."/>
            <person name="Hacquard S."/>
        </authorList>
    </citation>
    <scope>NUCLEOTIDE SEQUENCE</scope>
    <source>
        <strain evidence="5">MPI-SDFR-AT-0120</strain>
    </source>
</reference>
<dbReference type="InterPro" id="IPR036188">
    <property type="entry name" value="FAD/NAD-bd_sf"/>
</dbReference>
<dbReference type="Proteomes" id="UP000813461">
    <property type="component" value="Unassembled WGS sequence"/>
</dbReference>
<dbReference type="SUPFAM" id="SSF51905">
    <property type="entry name" value="FAD/NAD(P)-binding domain"/>
    <property type="match status" value="1"/>
</dbReference>
<keyword evidence="3" id="KW-0560">Oxidoreductase</keyword>
<dbReference type="Gene3D" id="3.50.50.60">
    <property type="entry name" value="FAD/NAD(P)-binding domain"/>
    <property type="match status" value="2"/>
</dbReference>
<keyword evidence="1" id="KW-0285">Flavoprotein</keyword>
<dbReference type="Pfam" id="PF01494">
    <property type="entry name" value="FAD_binding_3"/>
    <property type="match status" value="2"/>
</dbReference>
<keyword evidence="2" id="KW-0274">FAD</keyword>
<evidence type="ECO:0000313" key="6">
    <source>
        <dbReference type="Proteomes" id="UP000813461"/>
    </source>
</evidence>
<evidence type="ECO:0000259" key="4">
    <source>
        <dbReference type="Pfam" id="PF01494"/>
    </source>
</evidence>
<sequence length="639" mass="71606">MSPSIPIETTDVIVCGCGPTGAMLSVLLGQHAVPNIVLERDKEVNTDPRGIALDEDGIRCLQTCGIYEKVFTEIGQCMGNFRFVGGEHNNLAAKPFMVMNYNTTEGGTGHPGFLCHKQPAIEKHLRARIDELASSDLRLGSIVTAIIEDEDWVYVTYKDSEGQEKRVRGRFLVGADGKTGFTRKRYLEPKGIHMERVTQILYEETWVALNWRMSLPTPETHPEFPLWAKGYTPQMVYDAFFPIDFRFLCNSKRAAVCGRFGLPSDRLWRFEFVVLPGEDGSNMAAPEKISEIVYPYITHPGSTYQLPTEHVQYPLDCIQVLRSRPFTFSARSCNMWANERVLLCGDAAHVFPPFGGQGIASGFRDAASLAWRLSLATQSTPTAAATPCYQKLFEGWYSERKQQLDRSLASTIENGRYVTQNNPFSIFIRDWYLWALQCVPSWKHWLEQGNRRDGMVRYQWQRGKGMAFLPHMGGGGNFAQVYCADHRATNDSNAIKFTDDVIFSYGKQGLFQVVAFLGSADDVPRLQTMLSGIDEASEGLLRANEATFFLRSTSAYSEDTIEHSTSVYRLATSEEFGATTLCNGRPKPEFYDPYRMSKEVGSKQFAILRPDRFVFAACDGGDELLEAARAITSLAAGTL</sequence>